<evidence type="ECO:0000256" key="1">
    <source>
        <dbReference type="SAM" id="MobiDB-lite"/>
    </source>
</evidence>
<name>A0ABQ9IKZ9_9NEOP</name>
<feature type="region of interest" description="Disordered" evidence="1">
    <location>
        <begin position="420"/>
        <end position="444"/>
    </location>
</feature>
<reference evidence="2 3" key="1">
    <citation type="submission" date="2023-02" db="EMBL/GenBank/DDBJ databases">
        <title>LHISI_Scaffold_Assembly.</title>
        <authorList>
            <person name="Stuart O.P."/>
            <person name="Cleave R."/>
            <person name="Magrath M.J.L."/>
            <person name="Mikheyev A.S."/>
        </authorList>
    </citation>
    <scope>NUCLEOTIDE SEQUENCE [LARGE SCALE GENOMIC DNA]</scope>
    <source>
        <strain evidence="2">Daus_M_001</strain>
        <tissue evidence="2">Leg muscle</tissue>
    </source>
</reference>
<evidence type="ECO:0000313" key="2">
    <source>
        <dbReference type="EMBL" id="KAJ8896830.1"/>
    </source>
</evidence>
<sequence length="672" mass="74288">METGATVTVLLHDSSFVEANDIYVWPSFTVLRRHYVGDVNLLASPQGDPGSIPGLVTPDYCMCESCRAMPLVGGSSLGAPAHPGAAPHSPQSALIGSQDLDVIMEKCRNARAGEMGYSNENPPTSGIIRHGSQCEVHSTVDVQHDTGVRPAVQRHRIRRWAEYVRWLKKFLCSVPDALTWDVYFETLTLRCLEIGITARYVCFAVLVQPDVILGQLGAGLYLHVGGSADRTSCSNAFNYVASANVPTDLVVLRGLPSSTTPSCQLQCRLSIELLLATDDPKCVWNPKSMWNVVALVKWPETDSTSPLRRSEHIFPWCLNTAAVTKPPAARRLIRRGAPLVPYNMKALVYKLAENDLWLDYSALNKANRTRFPARSPSGFSHVGIVPDDTAGRLVFPGISRVLRSCIPALLHTQLTSPSSAIKTSMGLGNGRSPRKPADQRHRPARFPHAKIRCDPAGDCTRIVLVGGEQANRSVTVAPSLFRREQGLERLGPLQSRTRSELRCGEQRSAELKQTPPYIVGNISRKLGGTPHPAWPLRSCSQLPPVEETRARLRWRFKLAVPCRLKSDLNHTELQPRPPEYRTSHATAHSDTSVIRYLLHIQTHPVIRYLLKSNEWRERRGEHGAVSECKGGGNGKAPRISADQRHRPRYDTYMRKSGSDPAGNRTRFALLGG</sequence>
<feature type="compositionally biased region" description="Basic and acidic residues" evidence="1">
    <location>
        <begin position="641"/>
        <end position="657"/>
    </location>
</feature>
<dbReference type="EMBL" id="JARBHB010000001">
    <property type="protein sequence ID" value="KAJ8896830.1"/>
    <property type="molecule type" value="Genomic_DNA"/>
</dbReference>
<proteinExistence type="predicted"/>
<comment type="caution">
    <text evidence="2">The sequence shown here is derived from an EMBL/GenBank/DDBJ whole genome shotgun (WGS) entry which is preliminary data.</text>
</comment>
<dbReference type="Proteomes" id="UP001159363">
    <property type="component" value="Chromosome 1"/>
</dbReference>
<feature type="region of interest" description="Disordered" evidence="1">
    <location>
        <begin position="621"/>
        <end position="664"/>
    </location>
</feature>
<protein>
    <submittedName>
        <fullName evidence="2">Uncharacterized protein</fullName>
    </submittedName>
</protein>
<gene>
    <name evidence="2" type="ORF">PR048_002176</name>
</gene>
<evidence type="ECO:0000313" key="3">
    <source>
        <dbReference type="Proteomes" id="UP001159363"/>
    </source>
</evidence>
<keyword evidence="3" id="KW-1185">Reference proteome</keyword>
<organism evidence="2 3">
    <name type="scientific">Dryococelus australis</name>
    <dbReference type="NCBI Taxonomy" id="614101"/>
    <lineage>
        <taxon>Eukaryota</taxon>
        <taxon>Metazoa</taxon>
        <taxon>Ecdysozoa</taxon>
        <taxon>Arthropoda</taxon>
        <taxon>Hexapoda</taxon>
        <taxon>Insecta</taxon>
        <taxon>Pterygota</taxon>
        <taxon>Neoptera</taxon>
        <taxon>Polyneoptera</taxon>
        <taxon>Phasmatodea</taxon>
        <taxon>Verophasmatodea</taxon>
        <taxon>Anareolatae</taxon>
        <taxon>Phasmatidae</taxon>
        <taxon>Eurycanthinae</taxon>
        <taxon>Dryococelus</taxon>
    </lineage>
</organism>
<accession>A0ABQ9IKZ9</accession>